<dbReference type="AlphaFoldDB" id="A0A1I8AGE5"/>
<sequence>MNLSRAHLCDLLRLSLSPPRVHQCYYRARAWEKRMISVSSRRSPTPFRRVLIDRLLGDDLMPQPEITRKTSVSIEDCFFTGSCSADRASGNLCAMLEVS</sequence>
<evidence type="ECO:0000313" key="1">
    <source>
        <dbReference type="Proteomes" id="UP000095287"/>
    </source>
</evidence>
<name>A0A1I8AGE5_9BILA</name>
<evidence type="ECO:0000313" key="2">
    <source>
        <dbReference type="WBParaSite" id="L893_g5471.t1"/>
    </source>
</evidence>
<dbReference type="Proteomes" id="UP000095287">
    <property type="component" value="Unplaced"/>
</dbReference>
<accession>A0A1I8AGE5</accession>
<keyword evidence="1" id="KW-1185">Reference proteome</keyword>
<dbReference type="WBParaSite" id="L893_g5471.t1">
    <property type="protein sequence ID" value="L893_g5471.t1"/>
    <property type="gene ID" value="L893_g5471"/>
</dbReference>
<organism evidence="1 2">
    <name type="scientific">Steinernema glaseri</name>
    <dbReference type="NCBI Taxonomy" id="37863"/>
    <lineage>
        <taxon>Eukaryota</taxon>
        <taxon>Metazoa</taxon>
        <taxon>Ecdysozoa</taxon>
        <taxon>Nematoda</taxon>
        <taxon>Chromadorea</taxon>
        <taxon>Rhabditida</taxon>
        <taxon>Tylenchina</taxon>
        <taxon>Panagrolaimomorpha</taxon>
        <taxon>Strongyloidoidea</taxon>
        <taxon>Steinernematidae</taxon>
        <taxon>Steinernema</taxon>
    </lineage>
</organism>
<protein>
    <submittedName>
        <fullName evidence="2">Secreted protein</fullName>
    </submittedName>
</protein>
<reference evidence="2" key="1">
    <citation type="submission" date="2016-11" db="UniProtKB">
        <authorList>
            <consortium name="WormBaseParasite"/>
        </authorList>
    </citation>
    <scope>IDENTIFICATION</scope>
</reference>
<proteinExistence type="predicted"/>